<dbReference type="AlphaFoldDB" id="A0A174R1A4"/>
<evidence type="ECO:0000313" key="10">
    <source>
        <dbReference type="EMBL" id="CUP79283.1"/>
    </source>
</evidence>
<dbReference type="InterPro" id="IPR004701">
    <property type="entry name" value="PTS_EIIA_man-typ"/>
</dbReference>
<evidence type="ECO:0000256" key="4">
    <source>
        <dbReference type="ARBA" id="ARBA00022553"/>
    </source>
</evidence>
<keyword evidence="8" id="KW-0418">Kinase</keyword>
<dbReference type="GO" id="GO:0005737">
    <property type="term" value="C:cytoplasm"/>
    <property type="evidence" value="ECO:0007669"/>
    <property type="project" value="UniProtKB-SubCell"/>
</dbReference>
<dbReference type="InterPro" id="IPR051471">
    <property type="entry name" value="Bacterial_PTS_sugar_comp"/>
</dbReference>
<dbReference type="NCBIfam" id="TIGR00824">
    <property type="entry name" value="EIIA-man"/>
    <property type="match status" value="1"/>
</dbReference>
<gene>
    <name evidence="10" type="primary">manX_2</name>
    <name evidence="10" type="ORF">ERS852520_02211</name>
</gene>
<dbReference type="PANTHER" id="PTHR33799:SF1">
    <property type="entry name" value="PTS SYSTEM MANNOSE-SPECIFIC EIIAB COMPONENT-RELATED"/>
    <property type="match status" value="1"/>
</dbReference>
<organism evidence="10 11">
    <name type="scientific">Anaerostipes hadrus</name>
    <dbReference type="NCBI Taxonomy" id="649756"/>
    <lineage>
        <taxon>Bacteria</taxon>
        <taxon>Bacillati</taxon>
        <taxon>Bacillota</taxon>
        <taxon>Clostridia</taxon>
        <taxon>Lachnospirales</taxon>
        <taxon>Lachnospiraceae</taxon>
        <taxon>Anaerostipes</taxon>
    </lineage>
</organism>
<dbReference type="InterPro" id="IPR013789">
    <property type="entry name" value="PTS_EIIA_man"/>
</dbReference>
<keyword evidence="7" id="KW-0598">Phosphotransferase system</keyword>
<evidence type="ECO:0000256" key="1">
    <source>
        <dbReference type="ARBA" id="ARBA00004496"/>
    </source>
</evidence>
<evidence type="ECO:0000256" key="5">
    <source>
        <dbReference type="ARBA" id="ARBA00022597"/>
    </source>
</evidence>
<evidence type="ECO:0000256" key="2">
    <source>
        <dbReference type="ARBA" id="ARBA00022448"/>
    </source>
</evidence>
<keyword evidence="6" id="KW-0808">Transferase</keyword>
<dbReference type="InterPro" id="IPR036662">
    <property type="entry name" value="PTS_EIIA_man-typ_sf"/>
</dbReference>
<sequence>MKLIVSAHGMLAKEVVNSAGMVFGAIDDLDIVTFVPGENAETLKARYKELIDSYKEDEEILFLVDLFGGSPYNAAFETVIGQDRMDVITGLSLPMLIDVVGIRTMEEDIKADEVYDKLSGDYVKSCKKLLGNTNKDEMEDDEL</sequence>
<evidence type="ECO:0000256" key="6">
    <source>
        <dbReference type="ARBA" id="ARBA00022679"/>
    </source>
</evidence>
<evidence type="ECO:0000313" key="11">
    <source>
        <dbReference type="Proteomes" id="UP000095564"/>
    </source>
</evidence>
<dbReference type="Pfam" id="PF03610">
    <property type="entry name" value="EIIA-man"/>
    <property type="match status" value="1"/>
</dbReference>
<proteinExistence type="predicted"/>
<dbReference type="GO" id="GO:0009401">
    <property type="term" value="P:phosphoenolpyruvate-dependent sugar phosphotransferase system"/>
    <property type="evidence" value="ECO:0007669"/>
    <property type="project" value="UniProtKB-KW"/>
</dbReference>
<dbReference type="PROSITE" id="PS51096">
    <property type="entry name" value="PTS_EIIA_TYPE_4"/>
    <property type="match status" value="1"/>
</dbReference>
<evidence type="ECO:0000256" key="8">
    <source>
        <dbReference type="ARBA" id="ARBA00022777"/>
    </source>
</evidence>
<reference evidence="10 11" key="1">
    <citation type="submission" date="2015-09" db="EMBL/GenBank/DDBJ databases">
        <authorList>
            <consortium name="Pathogen Informatics"/>
        </authorList>
    </citation>
    <scope>NUCLEOTIDE SEQUENCE [LARGE SCALE GENOMIC DNA]</scope>
    <source>
        <strain evidence="10 11">2789STDY5834908</strain>
    </source>
</reference>
<dbReference type="CDD" id="cd00006">
    <property type="entry name" value="PTS_IIA_man"/>
    <property type="match status" value="1"/>
</dbReference>
<dbReference type="Proteomes" id="UP000095564">
    <property type="component" value="Unassembled WGS sequence"/>
</dbReference>
<name>A0A174R1A4_ANAHA</name>
<keyword evidence="2" id="KW-0813">Transport</keyword>
<dbReference type="RefSeq" id="WP_055160952.1">
    <property type="nucleotide sequence ID" value="NZ_CZAU01000022.1"/>
</dbReference>
<dbReference type="InterPro" id="IPR033887">
    <property type="entry name" value="PTS_IIA_man"/>
</dbReference>
<feature type="domain" description="PTS EIIA type-4" evidence="9">
    <location>
        <begin position="1"/>
        <end position="130"/>
    </location>
</feature>
<evidence type="ECO:0000256" key="7">
    <source>
        <dbReference type="ARBA" id="ARBA00022683"/>
    </source>
</evidence>
<dbReference type="SUPFAM" id="SSF53062">
    <property type="entry name" value="PTS system fructose IIA component-like"/>
    <property type="match status" value="1"/>
</dbReference>
<accession>A0A174R1A4</accession>
<keyword evidence="3" id="KW-0963">Cytoplasm</keyword>
<protein>
    <submittedName>
        <fullName evidence="10">EIIAB-Man</fullName>
    </submittedName>
</protein>
<keyword evidence="4" id="KW-0597">Phosphoprotein</keyword>
<dbReference type="Gene3D" id="3.40.50.510">
    <property type="entry name" value="Phosphotransferase system, mannose-type IIA component"/>
    <property type="match status" value="1"/>
</dbReference>
<dbReference type="GO" id="GO:0016301">
    <property type="term" value="F:kinase activity"/>
    <property type="evidence" value="ECO:0007669"/>
    <property type="project" value="UniProtKB-KW"/>
</dbReference>
<evidence type="ECO:0000259" key="9">
    <source>
        <dbReference type="PROSITE" id="PS51096"/>
    </source>
</evidence>
<dbReference type="PANTHER" id="PTHR33799">
    <property type="entry name" value="PTS PERMEASE-RELATED-RELATED"/>
    <property type="match status" value="1"/>
</dbReference>
<dbReference type="GO" id="GO:0016773">
    <property type="term" value="F:phosphotransferase activity, alcohol group as acceptor"/>
    <property type="evidence" value="ECO:0007669"/>
    <property type="project" value="InterPro"/>
</dbReference>
<dbReference type="EMBL" id="CZAU01000022">
    <property type="protein sequence ID" value="CUP79283.1"/>
    <property type="molecule type" value="Genomic_DNA"/>
</dbReference>
<dbReference type="OrthoDB" id="9799827at2"/>
<keyword evidence="5" id="KW-0762">Sugar transport</keyword>
<dbReference type="GO" id="GO:0016020">
    <property type="term" value="C:membrane"/>
    <property type="evidence" value="ECO:0007669"/>
    <property type="project" value="InterPro"/>
</dbReference>
<comment type="subcellular location">
    <subcellularLocation>
        <location evidence="1">Cytoplasm</location>
    </subcellularLocation>
</comment>
<evidence type="ECO:0000256" key="3">
    <source>
        <dbReference type="ARBA" id="ARBA00022490"/>
    </source>
</evidence>